<evidence type="ECO:0000313" key="2">
    <source>
        <dbReference type="Proteomes" id="UP000735302"/>
    </source>
</evidence>
<name>A0AAV4AWV8_9GAST</name>
<dbReference type="AlphaFoldDB" id="A0AAV4AWV8"/>
<reference evidence="1 2" key="1">
    <citation type="journal article" date="2021" name="Elife">
        <title>Chloroplast acquisition without the gene transfer in kleptoplastic sea slugs, Plakobranchus ocellatus.</title>
        <authorList>
            <person name="Maeda T."/>
            <person name="Takahashi S."/>
            <person name="Yoshida T."/>
            <person name="Shimamura S."/>
            <person name="Takaki Y."/>
            <person name="Nagai Y."/>
            <person name="Toyoda A."/>
            <person name="Suzuki Y."/>
            <person name="Arimoto A."/>
            <person name="Ishii H."/>
            <person name="Satoh N."/>
            <person name="Nishiyama T."/>
            <person name="Hasebe M."/>
            <person name="Maruyama T."/>
            <person name="Minagawa J."/>
            <person name="Obokata J."/>
            <person name="Shigenobu S."/>
        </authorList>
    </citation>
    <scope>NUCLEOTIDE SEQUENCE [LARGE SCALE GENOMIC DNA]</scope>
</reference>
<gene>
    <name evidence="1" type="ORF">PoB_003712400</name>
</gene>
<comment type="caution">
    <text evidence="1">The sequence shown here is derived from an EMBL/GenBank/DDBJ whole genome shotgun (WGS) entry which is preliminary data.</text>
</comment>
<proteinExistence type="predicted"/>
<keyword evidence="2" id="KW-1185">Reference proteome</keyword>
<sequence>MIRLRRRKTLTLVDSIQFQRTRCQSIKATSSRHGMPITIGDLFPASRGLESSEWTGILAYFGVAMKGPGKNVKGHLRRLFRVLIYDPHVSRRPDINFLLMRSRVKGYLRRNRNYLS</sequence>
<dbReference type="EMBL" id="BLXT01004186">
    <property type="protein sequence ID" value="GFO10619.1"/>
    <property type="molecule type" value="Genomic_DNA"/>
</dbReference>
<organism evidence="1 2">
    <name type="scientific">Plakobranchus ocellatus</name>
    <dbReference type="NCBI Taxonomy" id="259542"/>
    <lineage>
        <taxon>Eukaryota</taxon>
        <taxon>Metazoa</taxon>
        <taxon>Spiralia</taxon>
        <taxon>Lophotrochozoa</taxon>
        <taxon>Mollusca</taxon>
        <taxon>Gastropoda</taxon>
        <taxon>Heterobranchia</taxon>
        <taxon>Euthyneura</taxon>
        <taxon>Panpulmonata</taxon>
        <taxon>Sacoglossa</taxon>
        <taxon>Placobranchoidea</taxon>
        <taxon>Plakobranchidae</taxon>
        <taxon>Plakobranchus</taxon>
    </lineage>
</organism>
<dbReference type="Proteomes" id="UP000735302">
    <property type="component" value="Unassembled WGS sequence"/>
</dbReference>
<accession>A0AAV4AWV8</accession>
<evidence type="ECO:0000313" key="1">
    <source>
        <dbReference type="EMBL" id="GFO10619.1"/>
    </source>
</evidence>
<protein>
    <submittedName>
        <fullName evidence="1">Uncharacterized protein</fullName>
    </submittedName>
</protein>